<proteinExistence type="predicted"/>
<dbReference type="InterPro" id="IPR001310">
    <property type="entry name" value="Histidine_triad_HIT"/>
</dbReference>
<evidence type="ECO:0000256" key="3">
    <source>
        <dbReference type="PROSITE-ProRule" id="PRU00464"/>
    </source>
</evidence>
<dbReference type="PANTHER" id="PTHR23089">
    <property type="entry name" value="HISTIDINE TRIAD HIT PROTEIN"/>
    <property type="match status" value="1"/>
</dbReference>
<feature type="domain" description="HIT" evidence="4">
    <location>
        <begin position="9"/>
        <end position="122"/>
    </location>
</feature>
<dbReference type="PRINTS" id="PR00332">
    <property type="entry name" value="HISTRIAD"/>
</dbReference>
<dbReference type="eggNOG" id="COG0537">
    <property type="taxonomic scope" value="Bacteria"/>
</dbReference>
<dbReference type="EMBL" id="JMQI01000015">
    <property type="protein sequence ID" value="KDN22742.1"/>
    <property type="molecule type" value="Genomic_DNA"/>
</dbReference>
<dbReference type="SUPFAM" id="SSF54197">
    <property type="entry name" value="HIT-like"/>
    <property type="match status" value="1"/>
</dbReference>
<dbReference type="InterPro" id="IPR011146">
    <property type="entry name" value="HIT-like"/>
</dbReference>
<dbReference type="OrthoDB" id="9784774at2"/>
<dbReference type="InterPro" id="IPR036265">
    <property type="entry name" value="HIT-like_sf"/>
</dbReference>
<evidence type="ECO:0000313" key="5">
    <source>
        <dbReference type="EMBL" id="KDN22742.1"/>
    </source>
</evidence>
<evidence type="ECO:0000313" key="6">
    <source>
        <dbReference type="Proteomes" id="UP000027345"/>
    </source>
</evidence>
<dbReference type="AlphaFoldDB" id="A0A066UA75"/>
<feature type="active site" description="Tele-AMP-histidine intermediate" evidence="1">
    <location>
        <position position="104"/>
    </location>
</feature>
<dbReference type="Gene3D" id="3.30.428.10">
    <property type="entry name" value="HIT-like"/>
    <property type="match status" value="1"/>
</dbReference>
<keyword evidence="6" id="KW-1185">Reference proteome</keyword>
<accession>A0A066UA75</accession>
<evidence type="ECO:0000256" key="1">
    <source>
        <dbReference type="PIRSR" id="PIRSR601310-1"/>
    </source>
</evidence>
<dbReference type="GO" id="GO:0016787">
    <property type="term" value="F:hydrolase activity"/>
    <property type="evidence" value="ECO:0007669"/>
    <property type="project" value="UniProtKB-KW"/>
</dbReference>
<dbReference type="Pfam" id="PF01230">
    <property type="entry name" value="HIT"/>
    <property type="match status" value="1"/>
</dbReference>
<keyword evidence="5" id="KW-0378">Hydrolase</keyword>
<protein>
    <submittedName>
        <fullName evidence="5">HIT family hydrolase</fullName>
    </submittedName>
</protein>
<organism evidence="5 6">
    <name type="scientific">Amycolatopsis rifamycinica</name>
    <dbReference type="NCBI Taxonomy" id="287986"/>
    <lineage>
        <taxon>Bacteria</taxon>
        <taxon>Bacillati</taxon>
        <taxon>Actinomycetota</taxon>
        <taxon>Actinomycetes</taxon>
        <taxon>Pseudonocardiales</taxon>
        <taxon>Pseudonocardiaceae</taxon>
        <taxon>Amycolatopsis</taxon>
    </lineage>
</organism>
<feature type="short sequence motif" description="Histidine triad motif" evidence="2 3">
    <location>
        <begin position="102"/>
        <end position="106"/>
    </location>
</feature>
<dbReference type="CDD" id="cd01276">
    <property type="entry name" value="PKCI_related"/>
    <property type="match status" value="1"/>
</dbReference>
<dbReference type="STRING" id="287986.DV20_08495"/>
<comment type="caution">
    <text evidence="5">The sequence shown here is derived from an EMBL/GenBank/DDBJ whole genome shotgun (WGS) entry which is preliminary data.</text>
</comment>
<dbReference type="PROSITE" id="PS51084">
    <property type="entry name" value="HIT_2"/>
    <property type="match status" value="1"/>
</dbReference>
<reference evidence="5 6" key="1">
    <citation type="submission" date="2014-05" db="EMBL/GenBank/DDBJ databases">
        <title>Draft genome sequence of Amycolatopsis rifamycinica DSM 46095.</title>
        <authorList>
            <person name="Lal R."/>
            <person name="Saxena A."/>
            <person name="Kumari R."/>
            <person name="Mukherjee U."/>
            <person name="Singh P."/>
            <person name="Sangwan N."/>
            <person name="Mahato N.K."/>
        </authorList>
    </citation>
    <scope>NUCLEOTIDE SEQUENCE [LARGE SCALE GENOMIC DNA]</scope>
    <source>
        <strain evidence="5 6">DSM 46095</strain>
    </source>
</reference>
<name>A0A066UA75_9PSEU</name>
<dbReference type="RefSeq" id="WP_043778015.1">
    <property type="nucleotide sequence ID" value="NZ_JMQI01000015.1"/>
</dbReference>
<sequence>MSEADADTLFERIVGGEIPADVVYQDETTFAFRDVRPQARVHVLVVPRKRYRNLAELAAGDPRLLSDVVATARKVAEIEGILESGYRVVFNTDGDAGQTVFHVHAHVLGGEPLGLFGAPDQD</sequence>
<dbReference type="Proteomes" id="UP000027345">
    <property type="component" value="Unassembled WGS sequence"/>
</dbReference>
<evidence type="ECO:0000259" key="4">
    <source>
        <dbReference type="PROSITE" id="PS51084"/>
    </source>
</evidence>
<gene>
    <name evidence="5" type="ORF">DV20_08495</name>
</gene>
<evidence type="ECO:0000256" key="2">
    <source>
        <dbReference type="PIRSR" id="PIRSR601310-3"/>
    </source>
</evidence>